<dbReference type="EMBL" id="JH159154">
    <property type="protein sequence ID" value="EGZ19039.1"/>
    <property type="molecule type" value="Genomic_DNA"/>
</dbReference>
<proteinExistence type="predicted"/>
<feature type="compositionally biased region" description="Acidic residues" evidence="1">
    <location>
        <begin position="391"/>
        <end position="406"/>
    </location>
</feature>
<dbReference type="GeneID" id="20657892"/>
<dbReference type="RefSeq" id="XP_009528097.1">
    <property type="nucleotide sequence ID" value="XM_009529802.1"/>
</dbReference>
<feature type="region of interest" description="Disordered" evidence="1">
    <location>
        <begin position="384"/>
        <end position="515"/>
    </location>
</feature>
<dbReference type="InParanoid" id="G4ZEI4"/>
<reference evidence="2 3" key="1">
    <citation type="journal article" date="2006" name="Science">
        <title>Phytophthora genome sequences uncover evolutionary origins and mechanisms of pathogenesis.</title>
        <authorList>
            <person name="Tyler B.M."/>
            <person name="Tripathy S."/>
            <person name="Zhang X."/>
            <person name="Dehal P."/>
            <person name="Jiang R.H."/>
            <person name="Aerts A."/>
            <person name="Arredondo F.D."/>
            <person name="Baxter L."/>
            <person name="Bensasson D."/>
            <person name="Beynon J.L."/>
            <person name="Chapman J."/>
            <person name="Damasceno C.M."/>
            <person name="Dorrance A.E."/>
            <person name="Dou D."/>
            <person name="Dickerman A.W."/>
            <person name="Dubchak I.L."/>
            <person name="Garbelotto M."/>
            <person name="Gijzen M."/>
            <person name="Gordon S.G."/>
            <person name="Govers F."/>
            <person name="Grunwald N.J."/>
            <person name="Huang W."/>
            <person name="Ivors K.L."/>
            <person name="Jones R.W."/>
            <person name="Kamoun S."/>
            <person name="Krampis K."/>
            <person name="Lamour K.H."/>
            <person name="Lee M.K."/>
            <person name="McDonald W.H."/>
            <person name="Medina M."/>
            <person name="Meijer H.J."/>
            <person name="Nordberg E.K."/>
            <person name="Maclean D.J."/>
            <person name="Ospina-Giraldo M.D."/>
            <person name="Morris P.F."/>
            <person name="Phuntumart V."/>
            <person name="Putnam N.H."/>
            <person name="Rash S."/>
            <person name="Rose J.K."/>
            <person name="Sakihama Y."/>
            <person name="Salamov A.A."/>
            <person name="Savidor A."/>
            <person name="Scheuring C.F."/>
            <person name="Smith B.M."/>
            <person name="Sobral B.W."/>
            <person name="Terry A."/>
            <person name="Torto-Alalibo T.A."/>
            <person name="Win J."/>
            <person name="Xu Z."/>
            <person name="Zhang H."/>
            <person name="Grigoriev I.V."/>
            <person name="Rokhsar D.S."/>
            <person name="Boore J.L."/>
        </authorList>
    </citation>
    <scope>NUCLEOTIDE SEQUENCE [LARGE SCALE GENOMIC DNA]</scope>
    <source>
        <strain evidence="2 3">P6497</strain>
    </source>
</reference>
<accession>G4ZEI4</accession>
<organism evidence="2 3">
    <name type="scientific">Phytophthora sojae (strain P6497)</name>
    <name type="common">Soybean stem and root rot agent</name>
    <name type="synonym">Phytophthora megasperma f. sp. glycines</name>
    <dbReference type="NCBI Taxonomy" id="1094619"/>
    <lineage>
        <taxon>Eukaryota</taxon>
        <taxon>Sar</taxon>
        <taxon>Stramenopiles</taxon>
        <taxon>Oomycota</taxon>
        <taxon>Peronosporomycetes</taxon>
        <taxon>Peronosporales</taxon>
        <taxon>Peronosporaceae</taxon>
        <taxon>Phytophthora</taxon>
    </lineage>
</organism>
<feature type="compositionally biased region" description="Basic and acidic residues" evidence="1">
    <location>
        <begin position="452"/>
        <end position="461"/>
    </location>
</feature>
<evidence type="ECO:0000313" key="2">
    <source>
        <dbReference type="EMBL" id="EGZ19039.1"/>
    </source>
</evidence>
<evidence type="ECO:0000256" key="1">
    <source>
        <dbReference type="SAM" id="MobiDB-lite"/>
    </source>
</evidence>
<sequence length="515" mass="56998">MVKKTNSDATDFDNQVASLDMALELDDEGDVFIAQREFWARLRTRLSVNNASQGLDVLDAMAMDVLSGGDARRLNQILVILPHPDQMQAGEPAEHSVLSIPLPALVSMPEPPSKKKQKAATKKKAKAYDFRLPASAPARSKLDLAALAQRPFSRGLAPFRLAYPWRKQRCWYPPSEFRELHLLHYRANMRSRELYLQVALYAPSTNPDQWRKDKMNACLARNELISYNVEERGYFDFLNDFENSAHDTLLWLGGRAAKHSGKGKALEDLGVVLSKDKTLYERTIERALDPKIVDEDGYASIPELLEEAELIDTTRPAHLRLSDRALARIKLDVLTGPAPVPSWVGNRNRGPWKALLSDTSLQDTVKEVAELLELGLKVAVYNNLKPFNPDEQGDDDSDFEDEDEDGVFTALPPTPPVLFRAPAAKQRAATPSKPGVPVSRSSKSGEAEDSSDDKKKPAAKDDSDEDDKAQPKTTKAPVAAKETLPGVEADDDGELASEPPTKKLKSRSASVDKAK</sequence>
<name>G4ZEI4_PHYSP</name>
<dbReference type="Proteomes" id="UP000002640">
    <property type="component" value="Unassembled WGS sequence"/>
</dbReference>
<gene>
    <name evidence="2" type="ORF">PHYSODRAFT_500817</name>
</gene>
<keyword evidence="3" id="KW-1185">Reference proteome</keyword>
<protein>
    <submittedName>
        <fullName evidence="2">Uncharacterized protein</fullName>
    </submittedName>
</protein>
<evidence type="ECO:0000313" key="3">
    <source>
        <dbReference type="Proteomes" id="UP000002640"/>
    </source>
</evidence>
<dbReference type="KEGG" id="psoj:PHYSODRAFT_500817"/>
<dbReference type="AlphaFoldDB" id="G4ZEI4"/>